<comment type="caution">
    <text evidence="2">The sequence shown here is derived from an EMBL/GenBank/DDBJ whole genome shotgun (WGS) entry which is preliminary data.</text>
</comment>
<organism evidence="2 3">
    <name type="scientific">Apolygus lucorum</name>
    <name type="common">Small green plant bug</name>
    <name type="synonym">Lygocoris lucorum</name>
    <dbReference type="NCBI Taxonomy" id="248454"/>
    <lineage>
        <taxon>Eukaryota</taxon>
        <taxon>Metazoa</taxon>
        <taxon>Ecdysozoa</taxon>
        <taxon>Arthropoda</taxon>
        <taxon>Hexapoda</taxon>
        <taxon>Insecta</taxon>
        <taxon>Pterygota</taxon>
        <taxon>Neoptera</taxon>
        <taxon>Paraneoptera</taxon>
        <taxon>Hemiptera</taxon>
        <taxon>Heteroptera</taxon>
        <taxon>Panheteroptera</taxon>
        <taxon>Cimicomorpha</taxon>
        <taxon>Miridae</taxon>
        <taxon>Mirini</taxon>
        <taxon>Apolygus</taxon>
    </lineage>
</organism>
<accession>A0A8S9XWJ4</accession>
<reference evidence="2" key="1">
    <citation type="journal article" date="2021" name="Mol. Ecol. Resour.">
        <title>Apolygus lucorum genome provides insights into omnivorousness and mesophyll feeding.</title>
        <authorList>
            <person name="Liu Y."/>
            <person name="Liu H."/>
            <person name="Wang H."/>
            <person name="Huang T."/>
            <person name="Liu B."/>
            <person name="Yang B."/>
            <person name="Yin L."/>
            <person name="Li B."/>
            <person name="Zhang Y."/>
            <person name="Zhang S."/>
            <person name="Jiang F."/>
            <person name="Zhang X."/>
            <person name="Ren Y."/>
            <person name="Wang B."/>
            <person name="Wang S."/>
            <person name="Lu Y."/>
            <person name="Wu K."/>
            <person name="Fan W."/>
            <person name="Wang G."/>
        </authorList>
    </citation>
    <scope>NUCLEOTIDE SEQUENCE</scope>
    <source>
        <strain evidence="2">12Hb</strain>
    </source>
</reference>
<feature type="region of interest" description="Disordered" evidence="1">
    <location>
        <begin position="16"/>
        <end position="44"/>
    </location>
</feature>
<proteinExistence type="predicted"/>
<protein>
    <submittedName>
        <fullName evidence="2">Uncharacterized protein</fullName>
    </submittedName>
</protein>
<keyword evidence="3" id="KW-1185">Reference proteome</keyword>
<dbReference type="AlphaFoldDB" id="A0A8S9XWJ4"/>
<evidence type="ECO:0000313" key="3">
    <source>
        <dbReference type="Proteomes" id="UP000466442"/>
    </source>
</evidence>
<dbReference type="OrthoDB" id="6630583at2759"/>
<evidence type="ECO:0000313" key="2">
    <source>
        <dbReference type="EMBL" id="KAF6213277.1"/>
    </source>
</evidence>
<sequence>MCGRVVVKFDEGADQLVLQGPGESPPERFPPLGRSSASPSREEQYRELCCASDMSLGNYTSDLGGAAAPAYPAFYTRVTAGTPGGRSTLHAVLDYDDDEPSIPKGQAAPYPLPSTQYSSGGTYPYQGPRGPVVVKNDSVAVVPLYSYGPTVNSNGSFVHIPLAVIPDTPRETSRPSNMNKTFIALVYSLCLSLYLPHVEAVYASIPLQRADEDDLKKT</sequence>
<dbReference type="Proteomes" id="UP000466442">
    <property type="component" value="Unassembled WGS sequence"/>
</dbReference>
<name>A0A8S9XWJ4_APOLU</name>
<gene>
    <name evidence="2" type="ORF">GE061_010995</name>
</gene>
<evidence type="ECO:0000256" key="1">
    <source>
        <dbReference type="SAM" id="MobiDB-lite"/>
    </source>
</evidence>
<dbReference type="EMBL" id="WIXP02000003">
    <property type="protein sequence ID" value="KAF6213277.1"/>
    <property type="molecule type" value="Genomic_DNA"/>
</dbReference>